<evidence type="ECO:0008006" key="4">
    <source>
        <dbReference type="Google" id="ProtNLM"/>
    </source>
</evidence>
<feature type="transmembrane region" description="Helical" evidence="1">
    <location>
        <begin position="73"/>
        <end position="96"/>
    </location>
</feature>
<feature type="transmembrane region" description="Helical" evidence="1">
    <location>
        <begin position="179"/>
        <end position="206"/>
    </location>
</feature>
<keyword evidence="1" id="KW-0812">Transmembrane</keyword>
<dbReference type="NCBIfam" id="TIGR01218">
    <property type="entry name" value="Gpos_tandem_5TM"/>
    <property type="match status" value="1"/>
</dbReference>
<reference evidence="2 3" key="1">
    <citation type="submission" date="2009-08" db="EMBL/GenBank/DDBJ databases">
        <authorList>
            <person name="Muzny D."/>
            <person name="Qin X."/>
            <person name="Deng J."/>
            <person name="Jiang H."/>
            <person name="Liu Y."/>
            <person name="Qu J."/>
            <person name="Song X.-Z."/>
            <person name="Zhang L."/>
            <person name="Thornton R."/>
            <person name="Coyle M."/>
            <person name="Francisco L."/>
            <person name="Jackson L."/>
            <person name="Javaid M."/>
            <person name="Korchina V."/>
            <person name="Kovar C."/>
            <person name="Mata R."/>
            <person name="Mathew T."/>
            <person name="Ngo R."/>
            <person name="Nguyen L."/>
            <person name="Nguyen N."/>
            <person name="Okwuonu G."/>
            <person name="Ongeri F."/>
            <person name="Pham C."/>
            <person name="Simmons D."/>
            <person name="Wilczek-Boney K."/>
            <person name="Hale W."/>
            <person name="Jakkamsetti A."/>
            <person name="Pham P."/>
            <person name="Ruth R."/>
            <person name="San Lucas F."/>
            <person name="Warren J."/>
            <person name="Zhang J."/>
            <person name="Zhao Z."/>
            <person name="Zhou C."/>
            <person name="Zhu D."/>
            <person name="Lee S."/>
            <person name="Bess C."/>
            <person name="Blankenburg K."/>
            <person name="Forbes L."/>
            <person name="Fu Q."/>
            <person name="Gubbala S."/>
            <person name="Hirani K."/>
            <person name="Jayaseelan J.C."/>
            <person name="Lara F."/>
            <person name="Munidasa M."/>
            <person name="Palculict T."/>
            <person name="Patil S."/>
            <person name="Pu L.-L."/>
            <person name="Saada N."/>
            <person name="Tang L."/>
            <person name="Weissenberger G."/>
            <person name="Zhu Y."/>
            <person name="Hemphill L."/>
            <person name="Shang Y."/>
            <person name="Youmans B."/>
            <person name="Ayvaz T."/>
            <person name="Ross M."/>
            <person name="Santibanez J."/>
            <person name="Aqrawi P."/>
            <person name="Gross S."/>
            <person name="Joshi V."/>
            <person name="Fowler G."/>
            <person name="Nazareth L."/>
            <person name="Reid J."/>
            <person name="Worley K."/>
            <person name="Petrosino J."/>
            <person name="Highlander S."/>
            <person name="Gibbs R."/>
        </authorList>
    </citation>
    <scope>NUCLEOTIDE SEQUENCE [LARGE SCALE GENOMIC DNA]</scope>
    <source>
        <strain evidence="2 3">ATCC 49175</strain>
    </source>
</reference>
<organism evidence="2 3">
    <name type="scientific">Granulicatella adiacens ATCC 49175</name>
    <dbReference type="NCBI Taxonomy" id="638301"/>
    <lineage>
        <taxon>Bacteria</taxon>
        <taxon>Bacillati</taxon>
        <taxon>Bacillota</taxon>
        <taxon>Bacilli</taxon>
        <taxon>Lactobacillales</taxon>
        <taxon>Carnobacteriaceae</taxon>
        <taxon>Granulicatella</taxon>
    </lineage>
</organism>
<comment type="caution">
    <text evidence="2">The sequence shown here is derived from an EMBL/GenBank/DDBJ whole genome shotgun (WGS) entry which is preliminary data.</text>
</comment>
<keyword evidence="1" id="KW-0472">Membrane</keyword>
<dbReference type="RefSeq" id="WP_005607019.1">
    <property type="nucleotide sequence ID" value="NZ_CP102283.1"/>
</dbReference>
<dbReference type="AlphaFoldDB" id="C8NGC9"/>
<sequence length="219" mass="24828">MVQLKFSNSNIGCYQIVEASNKKRYVVDSSSINSKGTVWGFWPETITVTGYEIDKNNVQFDVRQKPLDRPMTSLVIAMQPISAGLYFLLKNTFIALEVSQQWLLKLALYLFTMIFASIFVKISLSLSHKKAMRKLGSNLSKYTFIFKPKSKRDYTGYICFGMNAILFFIFLYLNDGAEVIILILNGIIALLSFMLTTSAIPVGYYVNSGMIELVEIREG</sequence>
<feature type="transmembrane region" description="Helical" evidence="1">
    <location>
        <begin position="154"/>
        <end position="173"/>
    </location>
</feature>
<evidence type="ECO:0000313" key="2">
    <source>
        <dbReference type="EMBL" id="EEW37341.1"/>
    </source>
</evidence>
<name>C8NGC9_9LACT</name>
<dbReference type="HOGENOM" id="CLU_105427_0_0_9"/>
<keyword evidence="3" id="KW-1185">Reference proteome</keyword>
<proteinExistence type="predicted"/>
<feature type="transmembrane region" description="Helical" evidence="1">
    <location>
        <begin position="102"/>
        <end position="124"/>
    </location>
</feature>
<protein>
    <recommendedName>
        <fullName evidence="4">Tandem five-TM protein</fullName>
    </recommendedName>
</protein>
<evidence type="ECO:0000313" key="3">
    <source>
        <dbReference type="Proteomes" id="UP000005926"/>
    </source>
</evidence>
<dbReference type="EMBL" id="ACKZ01000017">
    <property type="protein sequence ID" value="EEW37341.1"/>
    <property type="molecule type" value="Genomic_DNA"/>
</dbReference>
<evidence type="ECO:0000256" key="1">
    <source>
        <dbReference type="SAM" id="Phobius"/>
    </source>
</evidence>
<accession>C8NGC9</accession>
<dbReference type="GeneID" id="78412690"/>
<keyword evidence="1" id="KW-1133">Transmembrane helix</keyword>
<dbReference type="Proteomes" id="UP000005926">
    <property type="component" value="Unassembled WGS sequence"/>
</dbReference>
<dbReference type="STRING" id="638301.HMPREF0444_0974"/>
<gene>
    <name evidence="2" type="ORF">HMPREF0444_0974</name>
</gene>
<dbReference type="InterPro" id="IPR005915">
    <property type="entry name" value="Tandem_5TM"/>
</dbReference>
<dbReference type="eggNOG" id="ENOG5033ZMI">
    <property type="taxonomic scope" value="Bacteria"/>
</dbReference>